<comment type="caution">
    <text evidence="2">The sequence shown here is derived from an EMBL/GenBank/DDBJ whole genome shotgun (WGS) entry which is preliminary data.</text>
</comment>
<evidence type="ECO:0000313" key="3">
    <source>
        <dbReference type="Proteomes" id="UP000462066"/>
    </source>
</evidence>
<dbReference type="Pfam" id="PF07963">
    <property type="entry name" value="N_methyl"/>
    <property type="match status" value="1"/>
</dbReference>
<dbReference type="PROSITE" id="PS00409">
    <property type="entry name" value="PROKAR_NTER_METHYL"/>
    <property type="match status" value="1"/>
</dbReference>
<dbReference type="SUPFAM" id="SSF54523">
    <property type="entry name" value="Pili subunits"/>
    <property type="match status" value="1"/>
</dbReference>
<dbReference type="NCBIfam" id="TIGR02532">
    <property type="entry name" value="IV_pilin_GFxxxE"/>
    <property type="match status" value="1"/>
</dbReference>
<reference evidence="2 3" key="1">
    <citation type="submission" date="2017-10" db="EMBL/GenBank/DDBJ databases">
        <title>Whole genome sequencing of Pseudoxanthomonas broegbernensis DSM 12573(T).</title>
        <authorList>
            <person name="Kumar S."/>
            <person name="Bansal K."/>
            <person name="Kaur A."/>
            <person name="Patil P."/>
            <person name="Sharma S."/>
            <person name="Patil P.B."/>
        </authorList>
    </citation>
    <scope>NUCLEOTIDE SEQUENCE [LARGE SCALE GENOMIC DNA]</scope>
    <source>
        <strain evidence="2 3">DSM 12573</strain>
    </source>
</reference>
<accession>A0A7V8GNN6</accession>
<dbReference type="InterPro" id="IPR012902">
    <property type="entry name" value="N_methyl_site"/>
</dbReference>
<dbReference type="Gene3D" id="3.30.700.10">
    <property type="entry name" value="Glycoprotein, Type 4 Pilin"/>
    <property type="match status" value="1"/>
</dbReference>
<dbReference type="AlphaFoldDB" id="A0A7V8GNN6"/>
<dbReference type="InterPro" id="IPR045584">
    <property type="entry name" value="Pilin-like"/>
</dbReference>
<organism evidence="2 3">
    <name type="scientific">Pseudoxanthomonas broegbernensis</name>
    <dbReference type="NCBI Taxonomy" id="83619"/>
    <lineage>
        <taxon>Bacteria</taxon>
        <taxon>Pseudomonadati</taxon>
        <taxon>Pseudomonadota</taxon>
        <taxon>Gammaproteobacteria</taxon>
        <taxon>Lysobacterales</taxon>
        <taxon>Lysobacteraceae</taxon>
        <taxon>Pseudoxanthomonas</taxon>
    </lineage>
</organism>
<evidence type="ECO:0000313" key="2">
    <source>
        <dbReference type="EMBL" id="KAF1687218.1"/>
    </source>
</evidence>
<dbReference type="Proteomes" id="UP000462066">
    <property type="component" value="Unassembled WGS sequence"/>
</dbReference>
<sequence>MVIGRSGPLAAGFTLIELMVGIAIMAMLLLAAAPFTRDWVDGTRQMRARSNLLEAVGQARSRAMRNPLALTSAQAGQGAAAVVYDKDGHVLCVISRTADGSAWEGCAAGNWQGAIANPGSLQLKVGQEEDAGDFVCAAYDTRGVLVASSYGGVDCVAPGGTAADVFIKAGNQEVMDVALL</sequence>
<dbReference type="EMBL" id="MWIP01000003">
    <property type="protein sequence ID" value="KAF1687218.1"/>
    <property type="molecule type" value="Genomic_DNA"/>
</dbReference>
<protein>
    <recommendedName>
        <fullName evidence="4">Prepilin-type N-terminal cleavage/methylation domain-containing protein</fullName>
    </recommendedName>
</protein>
<feature type="transmembrane region" description="Helical" evidence="1">
    <location>
        <begin position="12"/>
        <end position="36"/>
    </location>
</feature>
<keyword evidence="3" id="KW-1185">Reference proteome</keyword>
<dbReference type="RefSeq" id="WP_183982251.1">
    <property type="nucleotide sequence ID" value="NZ_JACHGU010000005.1"/>
</dbReference>
<name>A0A7V8GNN6_9GAMM</name>
<evidence type="ECO:0000256" key="1">
    <source>
        <dbReference type="SAM" id="Phobius"/>
    </source>
</evidence>
<evidence type="ECO:0008006" key="4">
    <source>
        <dbReference type="Google" id="ProtNLM"/>
    </source>
</evidence>
<proteinExistence type="predicted"/>
<gene>
    <name evidence="2" type="ORF">B1992_04335</name>
</gene>
<keyword evidence="1" id="KW-0812">Transmembrane</keyword>
<keyword evidence="1" id="KW-0472">Membrane</keyword>
<keyword evidence="1" id="KW-1133">Transmembrane helix</keyword>